<keyword evidence="7" id="KW-0067">ATP-binding</keyword>
<feature type="modified residue" description="4-aspartylphosphate" evidence="9">
    <location>
        <position position="428"/>
    </location>
</feature>
<dbReference type="SUPFAM" id="SSF55785">
    <property type="entry name" value="PYP-like sensor domain (PAS domain)"/>
    <property type="match status" value="1"/>
</dbReference>
<dbReference type="CDD" id="cd00130">
    <property type="entry name" value="PAS"/>
    <property type="match status" value="1"/>
</dbReference>
<dbReference type="SMART" id="SM00388">
    <property type="entry name" value="HisKA"/>
    <property type="match status" value="1"/>
</dbReference>
<evidence type="ECO:0000256" key="5">
    <source>
        <dbReference type="ARBA" id="ARBA00022741"/>
    </source>
</evidence>
<reference evidence="12" key="1">
    <citation type="journal article" date="2020" name="mSystems">
        <title>Genome- and Community-Level Interaction Insights into Carbon Utilization and Element Cycling Functions of Hydrothermarchaeota in Hydrothermal Sediment.</title>
        <authorList>
            <person name="Zhou Z."/>
            <person name="Liu Y."/>
            <person name="Xu W."/>
            <person name="Pan J."/>
            <person name="Luo Z.H."/>
            <person name="Li M."/>
        </authorList>
    </citation>
    <scope>NUCLEOTIDE SEQUENCE [LARGE SCALE GENOMIC DNA]</scope>
    <source>
        <strain evidence="12">SpSt-143</strain>
    </source>
</reference>
<dbReference type="SUPFAM" id="SSF52172">
    <property type="entry name" value="CheY-like"/>
    <property type="match status" value="1"/>
</dbReference>
<dbReference type="InterPro" id="IPR036890">
    <property type="entry name" value="HATPase_C_sf"/>
</dbReference>
<dbReference type="Gene3D" id="3.30.565.10">
    <property type="entry name" value="Histidine kinase-like ATPase, C-terminal domain"/>
    <property type="match status" value="1"/>
</dbReference>
<dbReference type="SMART" id="SM00448">
    <property type="entry name" value="REC"/>
    <property type="match status" value="1"/>
</dbReference>
<dbReference type="InterPro" id="IPR003594">
    <property type="entry name" value="HATPase_dom"/>
</dbReference>
<dbReference type="InterPro" id="IPR004358">
    <property type="entry name" value="Sig_transdc_His_kin-like_C"/>
</dbReference>
<dbReference type="SUPFAM" id="SSF47384">
    <property type="entry name" value="Homodimeric domain of signal transducing histidine kinase"/>
    <property type="match status" value="1"/>
</dbReference>
<comment type="catalytic activity">
    <reaction evidence="1">
        <text>ATP + protein L-histidine = ADP + protein N-phospho-L-histidine.</text>
        <dbReference type="EC" id="2.7.13.3"/>
    </reaction>
</comment>
<dbReference type="CDD" id="cd00156">
    <property type="entry name" value="REC"/>
    <property type="match status" value="1"/>
</dbReference>
<dbReference type="AlphaFoldDB" id="A0A7V2B151"/>
<accession>A0A7V2B151</accession>
<evidence type="ECO:0000313" key="12">
    <source>
        <dbReference type="EMBL" id="HER96364.1"/>
    </source>
</evidence>
<dbReference type="PROSITE" id="PS50109">
    <property type="entry name" value="HIS_KIN"/>
    <property type="match status" value="1"/>
</dbReference>
<dbReference type="InterPro" id="IPR035965">
    <property type="entry name" value="PAS-like_dom_sf"/>
</dbReference>
<dbReference type="CDD" id="cd00082">
    <property type="entry name" value="HisKA"/>
    <property type="match status" value="1"/>
</dbReference>
<evidence type="ECO:0000256" key="6">
    <source>
        <dbReference type="ARBA" id="ARBA00022777"/>
    </source>
</evidence>
<comment type="caution">
    <text evidence="12">The sequence shown here is derived from an EMBL/GenBank/DDBJ whole genome shotgun (WGS) entry which is preliminary data.</text>
</comment>
<evidence type="ECO:0000256" key="9">
    <source>
        <dbReference type="PROSITE-ProRule" id="PRU00169"/>
    </source>
</evidence>
<feature type="domain" description="Histidine kinase" evidence="10">
    <location>
        <begin position="145"/>
        <end position="360"/>
    </location>
</feature>
<dbReference type="EMBL" id="DSGB01000005">
    <property type="protein sequence ID" value="HER96364.1"/>
    <property type="molecule type" value="Genomic_DNA"/>
</dbReference>
<keyword evidence="4" id="KW-0808">Transferase</keyword>
<dbReference type="SMART" id="SM00387">
    <property type="entry name" value="HATPase_c"/>
    <property type="match status" value="1"/>
</dbReference>
<dbReference type="InterPro" id="IPR036097">
    <property type="entry name" value="HisK_dim/P_sf"/>
</dbReference>
<keyword evidence="5" id="KW-0547">Nucleotide-binding</keyword>
<dbReference type="Pfam" id="PF00072">
    <property type="entry name" value="Response_reg"/>
    <property type="match status" value="1"/>
</dbReference>
<evidence type="ECO:0000256" key="4">
    <source>
        <dbReference type="ARBA" id="ARBA00022679"/>
    </source>
</evidence>
<dbReference type="Gene3D" id="3.40.50.2300">
    <property type="match status" value="1"/>
</dbReference>
<evidence type="ECO:0000256" key="8">
    <source>
        <dbReference type="ARBA" id="ARBA00023012"/>
    </source>
</evidence>
<evidence type="ECO:0000256" key="7">
    <source>
        <dbReference type="ARBA" id="ARBA00022840"/>
    </source>
</evidence>
<evidence type="ECO:0000256" key="2">
    <source>
        <dbReference type="ARBA" id="ARBA00012438"/>
    </source>
</evidence>
<gene>
    <name evidence="12" type="ORF">ENO59_07590</name>
</gene>
<dbReference type="InterPro" id="IPR003661">
    <property type="entry name" value="HisK_dim/P_dom"/>
</dbReference>
<dbReference type="PANTHER" id="PTHR43065:SF46">
    <property type="entry name" value="C4-DICARBOXYLATE TRANSPORT SENSOR PROTEIN DCTB"/>
    <property type="match status" value="1"/>
</dbReference>
<evidence type="ECO:0000259" key="11">
    <source>
        <dbReference type="PROSITE" id="PS50110"/>
    </source>
</evidence>
<feature type="domain" description="Response regulatory" evidence="11">
    <location>
        <begin position="379"/>
        <end position="489"/>
    </location>
</feature>
<dbReference type="InterPro" id="IPR011006">
    <property type="entry name" value="CheY-like_superfamily"/>
</dbReference>
<dbReference type="GO" id="GO:0005524">
    <property type="term" value="F:ATP binding"/>
    <property type="evidence" value="ECO:0007669"/>
    <property type="project" value="UniProtKB-KW"/>
</dbReference>
<dbReference type="PRINTS" id="PR00344">
    <property type="entry name" value="BCTRLSENSOR"/>
</dbReference>
<dbReference type="Gene3D" id="1.10.287.130">
    <property type="match status" value="1"/>
</dbReference>
<organism evidence="12">
    <name type="scientific">Rhodothermus marinus</name>
    <name type="common">Rhodothermus obamensis</name>
    <dbReference type="NCBI Taxonomy" id="29549"/>
    <lineage>
        <taxon>Bacteria</taxon>
        <taxon>Pseudomonadati</taxon>
        <taxon>Rhodothermota</taxon>
        <taxon>Rhodothermia</taxon>
        <taxon>Rhodothermales</taxon>
        <taxon>Rhodothermaceae</taxon>
        <taxon>Rhodothermus</taxon>
    </lineage>
</organism>
<keyword evidence="6" id="KW-0418">Kinase</keyword>
<dbReference type="InterPro" id="IPR000014">
    <property type="entry name" value="PAS"/>
</dbReference>
<sequence>MSANYASAFEHQTPEFPLEPTLLIATFSLEGVCYEANPAWEALFGRMGGPWHQLIDEDRTHFQELLKQAAQGQQVLHELMMLHFPERDEPVPALFNIIPVHWPPPQAKAPVALVVTVELLVEPRSLTYTQSQRHRLETLGRMALGIAHDFNNLLMSILGNLELLRISLGEGTAEVAGYLQALERAALDGAALMRKLQEYVRQEKPAPFAPVDLPTLLDECLMLTRPYWYNEPRRQGLTICLETDLQPVPPIRGLASELRQVFTNLILNAVQAMPQGGVLRVETGLDPERGVRVRLSDTGIGMTEAVRKRIFEPLFTTKPEGSGMGLAIAAGIVREHGGSIEVDSTPGIGTTFTLYFPPIATSSTTESATTITRAARPVHVLIVDDEPGVRTILARLLSLKGHTVTQAASATEALSLLQTQSFDIVFTDQGMPEISGLELSRHIRAQFPQLPIVLISGDTELDLSAGSVDAVLAKPFRLQDAENLIRKLCGSDPSK</sequence>
<dbReference type="InterPro" id="IPR001789">
    <property type="entry name" value="Sig_transdc_resp-reg_receiver"/>
</dbReference>
<dbReference type="PROSITE" id="PS50110">
    <property type="entry name" value="RESPONSE_REGULATORY"/>
    <property type="match status" value="1"/>
</dbReference>
<dbReference type="InterPro" id="IPR005467">
    <property type="entry name" value="His_kinase_dom"/>
</dbReference>
<dbReference type="PANTHER" id="PTHR43065">
    <property type="entry name" value="SENSOR HISTIDINE KINASE"/>
    <property type="match status" value="1"/>
</dbReference>
<proteinExistence type="predicted"/>
<keyword evidence="8" id="KW-0902">Two-component regulatory system</keyword>
<evidence type="ECO:0000256" key="3">
    <source>
        <dbReference type="ARBA" id="ARBA00022553"/>
    </source>
</evidence>
<dbReference type="GO" id="GO:0000155">
    <property type="term" value="F:phosphorelay sensor kinase activity"/>
    <property type="evidence" value="ECO:0007669"/>
    <property type="project" value="InterPro"/>
</dbReference>
<evidence type="ECO:0000259" key="10">
    <source>
        <dbReference type="PROSITE" id="PS50109"/>
    </source>
</evidence>
<dbReference type="EC" id="2.7.13.3" evidence="2"/>
<protein>
    <recommendedName>
        <fullName evidence="2">histidine kinase</fullName>
        <ecNumber evidence="2">2.7.13.3</ecNumber>
    </recommendedName>
</protein>
<dbReference type="Pfam" id="PF02518">
    <property type="entry name" value="HATPase_c"/>
    <property type="match status" value="1"/>
</dbReference>
<evidence type="ECO:0000256" key="1">
    <source>
        <dbReference type="ARBA" id="ARBA00000085"/>
    </source>
</evidence>
<keyword evidence="3 9" id="KW-0597">Phosphoprotein</keyword>
<name>A0A7V2B151_RHOMR</name>
<dbReference type="SUPFAM" id="SSF55874">
    <property type="entry name" value="ATPase domain of HSP90 chaperone/DNA topoisomerase II/histidine kinase"/>
    <property type="match status" value="1"/>
</dbReference>